<proteinExistence type="predicted"/>
<dbReference type="AlphaFoldDB" id="A0AAP0IW08"/>
<protein>
    <submittedName>
        <fullName evidence="1">Uncharacterized protein</fullName>
    </submittedName>
</protein>
<evidence type="ECO:0000313" key="1">
    <source>
        <dbReference type="EMBL" id="KAK9121938.1"/>
    </source>
</evidence>
<sequence>MSKRDKLPTNIYDALMSSHTKVKDSPKREARALFEKLFGLPKGKVKCYSQSQLSKVQDFDVTKALKELYGGFAPKNPKKPSVRELTVFARFVHRQVAYGIYPKTDDLDEYTEEYDNISDDGADEEDNNEVVDQAVDEAVDQLDSETNGRKAQSRETAYQSDNESYDISFSFILFIQGQMAIDGKARGGEVVDNTFDDRFIPHIPFITKNSCRGRAINQGGREPING</sequence>
<dbReference type="EMBL" id="JBBNAF010000008">
    <property type="protein sequence ID" value="KAK9121938.1"/>
    <property type="molecule type" value="Genomic_DNA"/>
</dbReference>
<comment type="caution">
    <text evidence="1">The sequence shown here is derived from an EMBL/GenBank/DDBJ whole genome shotgun (WGS) entry which is preliminary data.</text>
</comment>
<organism evidence="1 2">
    <name type="scientific">Stephania yunnanensis</name>
    <dbReference type="NCBI Taxonomy" id="152371"/>
    <lineage>
        <taxon>Eukaryota</taxon>
        <taxon>Viridiplantae</taxon>
        <taxon>Streptophyta</taxon>
        <taxon>Embryophyta</taxon>
        <taxon>Tracheophyta</taxon>
        <taxon>Spermatophyta</taxon>
        <taxon>Magnoliopsida</taxon>
        <taxon>Ranunculales</taxon>
        <taxon>Menispermaceae</taxon>
        <taxon>Menispermoideae</taxon>
        <taxon>Cissampelideae</taxon>
        <taxon>Stephania</taxon>
    </lineage>
</organism>
<evidence type="ECO:0000313" key="2">
    <source>
        <dbReference type="Proteomes" id="UP001420932"/>
    </source>
</evidence>
<gene>
    <name evidence="1" type="ORF">Syun_019555</name>
</gene>
<dbReference type="Proteomes" id="UP001420932">
    <property type="component" value="Unassembled WGS sequence"/>
</dbReference>
<accession>A0AAP0IW08</accession>
<name>A0AAP0IW08_9MAGN</name>
<reference evidence="1 2" key="1">
    <citation type="submission" date="2024-01" db="EMBL/GenBank/DDBJ databases">
        <title>Genome assemblies of Stephania.</title>
        <authorList>
            <person name="Yang L."/>
        </authorList>
    </citation>
    <scope>NUCLEOTIDE SEQUENCE [LARGE SCALE GENOMIC DNA]</scope>
    <source>
        <strain evidence="1">YNDBR</strain>
        <tissue evidence="1">Leaf</tissue>
    </source>
</reference>
<keyword evidence="2" id="KW-1185">Reference proteome</keyword>